<name>A0AAE0FPF1_9CHLO</name>
<evidence type="ECO:0000313" key="2">
    <source>
        <dbReference type="EMBL" id="KAK3262761.1"/>
    </source>
</evidence>
<evidence type="ECO:0000313" key="3">
    <source>
        <dbReference type="Proteomes" id="UP001190700"/>
    </source>
</evidence>
<dbReference type="Proteomes" id="UP001190700">
    <property type="component" value="Unassembled WGS sequence"/>
</dbReference>
<dbReference type="EMBL" id="LGRX02015972">
    <property type="protein sequence ID" value="KAK3262761.1"/>
    <property type="molecule type" value="Genomic_DNA"/>
</dbReference>
<dbReference type="AlphaFoldDB" id="A0AAE0FPF1"/>
<evidence type="ECO:0000256" key="1">
    <source>
        <dbReference type="SAM" id="MobiDB-lite"/>
    </source>
</evidence>
<comment type="caution">
    <text evidence="2">The sequence shown here is derived from an EMBL/GenBank/DDBJ whole genome shotgun (WGS) entry which is preliminary data.</text>
</comment>
<proteinExistence type="predicted"/>
<feature type="compositionally biased region" description="Basic and acidic residues" evidence="1">
    <location>
        <begin position="1"/>
        <end position="18"/>
    </location>
</feature>
<sequence>MGKMWAKTDGEDVGRTDGEGVGAAEGVDVGGLWGISDGADVGRFVGGDVGRFVGVDVGRFVGENVGPAVVGCTDVGCKVGEPVLGLLVRGDGGGEEARVEAGEMATEGSEEGLEVVTVAGGG</sequence>
<organism evidence="2 3">
    <name type="scientific">Cymbomonas tetramitiformis</name>
    <dbReference type="NCBI Taxonomy" id="36881"/>
    <lineage>
        <taxon>Eukaryota</taxon>
        <taxon>Viridiplantae</taxon>
        <taxon>Chlorophyta</taxon>
        <taxon>Pyramimonadophyceae</taxon>
        <taxon>Pyramimonadales</taxon>
        <taxon>Pyramimonadaceae</taxon>
        <taxon>Cymbomonas</taxon>
    </lineage>
</organism>
<gene>
    <name evidence="2" type="ORF">CYMTET_28399</name>
</gene>
<keyword evidence="3" id="KW-1185">Reference proteome</keyword>
<protein>
    <submittedName>
        <fullName evidence="2">Uncharacterized protein</fullName>
    </submittedName>
</protein>
<feature type="region of interest" description="Disordered" evidence="1">
    <location>
        <begin position="1"/>
        <end position="22"/>
    </location>
</feature>
<reference evidence="2 3" key="1">
    <citation type="journal article" date="2015" name="Genome Biol. Evol.">
        <title>Comparative Genomics of a Bacterivorous Green Alga Reveals Evolutionary Causalities and Consequences of Phago-Mixotrophic Mode of Nutrition.</title>
        <authorList>
            <person name="Burns J.A."/>
            <person name="Paasch A."/>
            <person name="Narechania A."/>
            <person name="Kim E."/>
        </authorList>
    </citation>
    <scope>NUCLEOTIDE SEQUENCE [LARGE SCALE GENOMIC DNA]</scope>
    <source>
        <strain evidence="2 3">PLY_AMNH</strain>
    </source>
</reference>
<accession>A0AAE0FPF1</accession>